<evidence type="ECO:0000313" key="2">
    <source>
        <dbReference type="Proteomes" id="UP000066480"/>
    </source>
</evidence>
<organism evidence="1 2">
    <name type="scientific">Luteipulveratus mongoliensis</name>
    <dbReference type="NCBI Taxonomy" id="571913"/>
    <lineage>
        <taxon>Bacteria</taxon>
        <taxon>Bacillati</taxon>
        <taxon>Actinomycetota</taxon>
        <taxon>Actinomycetes</taxon>
        <taxon>Micrococcales</taxon>
        <taxon>Dermacoccaceae</taxon>
        <taxon>Luteipulveratus</taxon>
    </lineage>
</organism>
<reference evidence="1 2" key="1">
    <citation type="submission" date="2015-03" db="EMBL/GenBank/DDBJ databases">
        <title>Luteipulveratus halotolerans sp. nov., a novel actinobacterium (Dermacoccaceae) from Sarawak, Malaysia.</title>
        <authorList>
            <person name="Juboi H."/>
            <person name="Basik A."/>
            <person name="Shamsul S.S."/>
            <person name="Arnold P."/>
            <person name="Schmitt E.K."/>
            <person name="Sanglier J.-J."/>
            <person name="Yeo T."/>
        </authorList>
    </citation>
    <scope>NUCLEOTIDE SEQUENCE [LARGE SCALE GENOMIC DNA]</scope>
    <source>
        <strain evidence="1 2">MN07-A0370</strain>
    </source>
</reference>
<dbReference type="STRING" id="571913.VV02_23530"/>
<dbReference type="Proteomes" id="UP000066480">
    <property type="component" value="Chromosome"/>
</dbReference>
<protein>
    <submittedName>
        <fullName evidence="1">Uncharacterized protein</fullName>
    </submittedName>
</protein>
<dbReference type="EMBL" id="CP011112">
    <property type="protein sequence ID" value="AKU19242.1"/>
    <property type="molecule type" value="Genomic_DNA"/>
</dbReference>
<dbReference type="AlphaFoldDB" id="A0A0K1JRA2"/>
<evidence type="ECO:0000313" key="1">
    <source>
        <dbReference type="EMBL" id="AKU19242.1"/>
    </source>
</evidence>
<sequence length="159" mass="16621">MPIAGSPAQAAPFATQAGGAGLTRTQTVELQSKVDDLIKQYPGSRQVSANKIAAKGFDIVVQAPGQKAGQDLAKPATKLALGCNSGYLCMEVGGTVFNLYACQTWYATNWYGTGEFVNNQSPGTVASFYTDGSGALRWTSTAYEAGHFDATPIGSVRPC</sequence>
<keyword evidence="2" id="KW-1185">Reference proteome</keyword>
<name>A0A0K1JRA2_9MICO</name>
<gene>
    <name evidence="1" type="ORF">VV02_23530</name>
</gene>
<accession>A0A0K1JRA2</accession>
<proteinExistence type="predicted"/>
<dbReference type="KEGG" id="lmoi:VV02_23530"/>